<evidence type="ECO:0000313" key="1">
    <source>
        <dbReference type="EMBL" id="OMP67359.1"/>
    </source>
</evidence>
<accession>A0A1V2A8N2</accession>
<gene>
    <name evidence="1" type="ORF">BTO28_07520</name>
</gene>
<reference evidence="1 2" key="1">
    <citation type="submission" date="2016-12" db="EMBL/GenBank/DDBJ databases">
        <title>Domibacillus sp. SAB 38T whole genome sequencing.</title>
        <authorList>
            <person name="Verma A."/>
            <person name="Ojha A.K."/>
            <person name="Krishnamurthi S."/>
        </authorList>
    </citation>
    <scope>NUCLEOTIDE SEQUENCE [LARGE SCALE GENOMIC DNA]</scope>
    <source>
        <strain evidence="1 2">SAB 38</strain>
    </source>
</reference>
<evidence type="ECO:0000313" key="2">
    <source>
        <dbReference type="Proteomes" id="UP000188613"/>
    </source>
</evidence>
<name>A0A1V2A8N2_9BACI</name>
<dbReference type="EMBL" id="MSFI01000010">
    <property type="protein sequence ID" value="OMP67359.1"/>
    <property type="molecule type" value="Genomic_DNA"/>
</dbReference>
<proteinExistence type="predicted"/>
<dbReference type="AlphaFoldDB" id="A0A1V2A8N2"/>
<protein>
    <submittedName>
        <fullName evidence="1">Uncharacterized protein</fullName>
    </submittedName>
</protein>
<dbReference type="STRING" id="1714355.BTO28_07520"/>
<keyword evidence="2" id="KW-1185">Reference proteome</keyword>
<organism evidence="1 2">
    <name type="scientific">Domibacillus epiphyticus</name>
    <dbReference type="NCBI Taxonomy" id="1714355"/>
    <lineage>
        <taxon>Bacteria</taxon>
        <taxon>Bacillati</taxon>
        <taxon>Bacillota</taxon>
        <taxon>Bacilli</taxon>
        <taxon>Bacillales</taxon>
        <taxon>Bacillaceae</taxon>
        <taxon>Domibacillus</taxon>
    </lineage>
</organism>
<comment type="caution">
    <text evidence="1">The sequence shown here is derived from an EMBL/GenBank/DDBJ whole genome shotgun (WGS) entry which is preliminary data.</text>
</comment>
<sequence>MERCQTFSYKYLLFFPNTHKILKYRYIASLLLQANKIRFLDVPDIFFTSWIHLKNIKNGFFPHSKTVLKHKEGSSNDRN</sequence>
<dbReference type="Proteomes" id="UP000188613">
    <property type="component" value="Unassembled WGS sequence"/>
</dbReference>